<dbReference type="AlphaFoldDB" id="A0A202E5G3"/>
<reference evidence="1 2" key="1">
    <citation type="submission" date="2017-02" db="EMBL/GenBank/DDBJ databases">
        <title>Natronthermophilus aegyptiacus gen. nov.,sp. nov., an aerobic, extremely halophilic alkalithermophilic archaeon isolated from the athalassohaline Wadi An Natrun, Egypt.</title>
        <authorList>
            <person name="Zhao B."/>
        </authorList>
    </citation>
    <scope>NUCLEOTIDE SEQUENCE [LARGE SCALE GENOMIC DNA]</scope>
    <source>
        <strain evidence="1 2">CGMCC 1.3597</strain>
    </source>
</reference>
<organism evidence="1 2">
    <name type="scientific">Natronolimnobius baerhuensis</name>
    <dbReference type="NCBI Taxonomy" id="253108"/>
    <lineage>
        <taxon>Archaea</taxon>
        <taxon>Methanobacteriati</taxon>
        <taxon>Methanobacteriota</taxon>
        <taxon>Stenosarchaea group</taxon>
        <taxon>Halobacteria</taxon>
        <taxon>Halobacteriales</taxon>
        <taxon>Natrialbaceae</taxon>
        <taxon>Natronolimnobius</taxon>
    </lineage>
</organism>
<dbReference type="Proteomes" id="UP000196084">
    <property type="component" value="Unassembled WGS sequence"/>
</dbReference>
<comment type="caution">
    <text evidence="1">The sequence shown here is derived from an EMBL/GenBank/DDBJ whole genome shotgun (WGS) entry which is preliminary data.</text>
</comment>
<name>A0A202E5G3_9EURY</name>
<dbReference type="OrthoDB" id="197991at2157"/>
<evidence type="ECO:0000313" key="1">
    <source>
        <dbReference type="EMBL" id="OVE83140.1"/>
    </source>
</evidence>
<dbReference type="SUPFAM" id="SSF48208">
    <property type="entry name" value="Six-hairpin glycosidases"/>
    <property type="match status" value="1"/>
</dbReference>
<accession>A0A202E5G3</accession>
<dbReference type="GO" id="GO:0005975">
    <property type="term" value="P:carbohydrate metabolic process"/>
    <property type="evidence" value="ECO:0007669"/>
    <property type="project" value="InterPro"/>
</dbReference>
<sequence>MELYDLLVEGASAGIELQDESGSMPSGNNGPWNDPETPVRNTSHWLITFLKAYNITDDDQFHEAAVSALEYLQSEETRPQGKTFHHRKNPEKDFCNGLIGQAWAFEALVTATRELGDPEPESLAETVFLQHPFDYERGLWQTVEITGEVLGYDMTFNHQLWFAATGAMLSDEEILEQVRIFLDNLEENLRLYDSGLVYHKVWRDFSVSDHVRYLTGGNDLEFGLRRYRDIARTLLSRNNYDEQIIYRSIGYHSFNTYAFAMLKERFPDHDFWESKKIGSILKYSRSNEYHKAIQDNDYGYPYNPPGFENAYTLSVFEPDSQTKQQKWVEEQVDRTFNFESSLLESVPTDATTYAARIYEATRLPNLEFGPDHDAKPK</sequence>
<proteinExistence type="predicted"/>
<protein>
    <recommendedName>
        <fullName evidence="3">Agl cluster protein AglQ</fullName>
    </recommendedName>
</protein>
<evidence type="ECO:0000313" key="2">
    <source>
        <dbReference type="Proteomes" id="UP000196084"/>
    </source>
</evidence>
<evidence type="ECO:0008006" key="3">
    <source>
        <dbReference type="Google" id="ProtNLM"/>
    </source>
</evidence>
<dbReference type="InterPro" id="IPR008928">
    <property type="entry name" value="6-hairpin_glycosidase_sf"/>
</dbReference>
<keyword evidence="2" id="KW-1185">Reference proteome</keyword>
<gene>
    <name evidence="1" type="ORF">B2G88_17165</name>
</gene>
<dbReference type="EMBL" id="MWPH01000004">
    <property type="protein sequence ID" value="OVE83140.1"/>
    <property type="molecule type" value="Genomic_DNA"/>
</dbReference>
<dbReference type="RefSeq" id="WP_087715496.1">
    <property type="nucleotide sequence ID" value="NZ_MWPH01000004.1"/>
</dbReference>